<feature type="transmembrane region" description="Helical" evidence="5">
    <location>
        <begin position="36"/>
        <end position="55"/>
    </location>
</feature>
<evidence type="ECO:0000256" key="1">
    <source>
        <dbReference type="ARBA" id="ARBA00004127"/>
    </source>
</evidence>
<dbReference type="GO" id="GO:0050136">
    <property type="term" value="F:NADH dehydrogenase (quinone) (non-electrogenic) activity"/>
    <property type="evidence" value="ECO:0007669"/>
    <property type="project" value="UniProtKB-UniRule"/>
</dbReference>
<dbReference type="GO" id="GO:0008137">
    <property type="term" value="F:NADH dehydrogenase (ubiquinone) activity"/>
    <property type="evidence" value="ECO:0007669"/>
    <property type="project" value="InterPro"/>
</dbReference>
<evidence type="ECO:0000256" key="3">
    <source>
        <dbReference type="ARBA" id="ARBA00022989"/>
    </source>
</evidence>
<name>A0A833GZ88_9LEPT</name>
<comment type="similarity">
    <text evidence="5">Belongs to the complex I subunit 2 family.</text>
</comment>
<reference evidence="8 9" key="1">
    <citation type="submission" date="2019-10" db="EMBL/GenBank/DDBJ databases">
        <title>Extracellular Electron Transfer in a Candidatus Methanoperedens spp. Enrichment Culture.</title>
        <authorList>
            <person name="Berger S."/>
            <person name="Rangel Shaw D."/>
            <person name="Berben T."/>
            <person name="In 'T Zandt M."/>
            <person name="Frank J."/>
            <person name="Reimann J."/>
            <person name="Jetten M.S.M."/>
            <person name="Welte C.U."/>
        </authorList>
    </citation>
    <scope>NUCLEOTIDE SEQUENCE [LARGE SCALE GENOMIC DNA]</scope>
    <source>
        <strain evidence="8">SB12</strain>
    </source>
</reference>
<keyword evidence="4 5" id="KW-0472">Membrane</keyword>
<comment type="catalytic activity">
    <reaction evidence="5">
        <text>a quinone + NADH + 5 H(+)(in) = a quinol + NAD(+) + 4 H(+)(out)</text>
        <dbReference type="Rhea" id="RHEA:57888"/>
        <dbReference type="ChEBI" id="CHEBI:15378"/>
        <dbReference type="ChEBI" id="CHEBI:24646"/>
        <dbReference type="ChEBI" id="CHEBI:57540"/>
        <dbReference type="ChEBI" id="CHEBI:57945"/>
        <dbReference type="ChEBI" id="CHEBI:132124"/>
    </reaction>
</comment>
<protein>
    <recommendedName>
        <fullName evidence="5">NADH-quinone oxidoreductase subunit N</fullName>
        <ecNumber evidence="5">7.1.1.-</ecNumber>
    </recommendedName>
    <alternativeName>
        <fullName evidence="5">NADH dehydrogenase I subunit N</fullName>
    </alternativeName>
    <alternativeName>
        <fullName evidence="5">NDH-1 subunit N</fullName>
    </alternativeName>
</protein>
<feature type="transmembrane region" description="Helical" evidence="5">
    <location>
        <begin position="132"/>
        <end position="152"/>
    </location>
</feature>
<evidence type="ECO:0000256" key="5">
    <source>
        <dbReference type="HAMAP-Rule" id="MF_00445"/>
    </source>
</evidence>
<feature type="transmembrane region" description="Helical" evidence="5">
    <location>
        <begin position="272"/>
        <end position="293"/>
    </location>
</feature>
<feature type="transmembrane region" description="Helical" evidence="5">
    <location>
        <begin position="205"/>
        <end position="230"/>
    </location>
</feature>
<keyword evidence="2 5" id="KW-0812">Transmembrane</keyword>
<dbReference type="PANTHER" id="PTHR22773">
    <property type="entry name" value="NADH DEHYDROGENASE"/>
    <property type="match status" value="1"/>
</dbReference>
<dbReference type="GO" id="GO:0005886">
    <property type="term" value="C:plasma membrane"/>
    <property type="evidence" value="ECO:0007669"/>
    <property type="project" value="UniProtKB-SubCell"/>
</dbReference>
<dbReference type="EC" id="7.1.1.-" evidence="5"/>
<feature type="transmembrane region" description="Helical" evidence="5">
    <location>
        <begin position="75"/>
        <end position="96"/>
    </location>
</feature>
<evidence type="ECO:0000256" key="2">
    <source>
        <dbReference type="ARBA" id="ARBA00022692"/>
    </source>
</evidence>
<dbReference type="HAMAP" id="MF_00445">
    <property type="entry name" value="NDH1_NuoN_1"/>
    <property type="match status" value="1"/>
</dbReference>
<evidence type="ECO:0000313" key="9">
    <source>
        <dbReference type="Proteomes" id="UP000460298"/>
    </source>
</evidence>
<dbReference type="Pfam" id="PF00361">
    <property type="entry name" value="Proton_antipo_M"/>
    <property type="match status" value="1"/>
</dbReference>
<feature type="transmembrane region" description="Helical" evidence="5">
    <location>
        <begin position="108"/>
        <end position="126"/>
    </location>
</feature>
<dbReference type="EMBL" id="WBUI01000019">
    <property type="protein sequence ID" value="KAB2930616.1"/>
    <property type="molecule type" value="Genomic_DNA"/>
</dbReference>
<feature type="transmembrane region" description="Helical" evidence="5">
    <location>
        <begin position="331"/>
        <end position="353"/>
    </location>
</feature>
<gene>
    <name evidence="5" type="primary">nuoN</name>
    <name evidence="8" type="ORF">F9K24_16370</name>
</gene>
<evidence type="ECO:0000259" key="7">
    <source>
        <dbReference type="Pfam" id="PF00361"/>
    </source>
</evidence>
<feature type="transmembrane region" description="Helical" evidence="5">
    <location>
        <begin position="242"/>
        <end position="266"/>
    </location>
</feature>
<feature type="domain" description="NADH:quinone oxidoreductase/Mrp antiporter transmembrane" evidence="7">
    <location>
        <begin position="126"/>
        <end position="424"/>
    </location>
</feature>
<evidence type="ECO:0000256" key="4">
    <source>
        <dbReference type="ARBA" id="ARBA00023136"/>
    </source>
</evidence>
<keyword evidence="5" id="KW-0874">Quinone</keyword>
<comment type="subcellular location">
    <subcellularLocation>
        <location evidence="5">Cell membrane</location>
        <topology evidence="5">Multi-pass membrane protein</topology>
    </subcellularLocation>
    <subcellularLocation>
        <location evidence="1">Endomembrane system</location>
        <topology evidence="1">Multi-pass membrane protein</topology>
    </subcellularLocation>
    <subcellularLocation>
        <location evidence="6">Membrane</location>
        <topology evidence="6">Multi-pass membrane protein</topology>
    </subcellularLocation>
</comment>
<keyword evidence="5" id="KW-1278">Translocase</keyword>
<evidence type="ECO:0000313" key="8">
    <source>
        <dbReference type="EMBL" id="KAB2930616.1"/>
    </source>
</evidence>
<feature type="transmembrane region" description="Helical" evidence="5">
    <location>
        <begin position="164"/>
        <end position="185"/>
    </location>
</feature>
<feature type="transmembrane region" description="Helical" evidence="5">
    <location>
        <begin position="374"/>
        <end position="397"/>
    </location>
</feature>
<sequence>MMTRELIDLLPLWLVTAGAIGLLFNEAMLKEGGRHLAPYLALLFTTAALIFGVNTVLSVGAERHVLFNGSVVIDWFAATLICVSVLSAFLAILFSVQYLKQERAVTGEYYALMLLAVAGMITLVVAAEFLTLFVGVELVSLAGYVLAGYFRVREKSIEAALKYYLPGIFATGFLLFGMAVVYGASGSTFFNEIYAKLEVQTMDSMVLGVAAVLLLSGFAFKVALAPFHAWAPDVYEGAAAPVTAFLSTGVKAAAFAGLARVFMVVFKMPGTWLEAFAMLAVLTMFVGNIGALVQKSVKRMLAYSSVAHAGYVLIAFTAIKRVDAAEIQHAIAVYMLAYTLMTGGAFGLLAYFGREGEKKTDLIDLAGISFKRPWIAIIMAVFMFSLAGFPPTAGFFGKYFIFKLAVENGYVWLAIIGVLNSFLSAYYYLRVIVYMFMESQADSEPLPRPSFLLMAGLLVSVIGTFLAGFLPSI</sequence>
<dbReference type="GO" id="GO:0048038">
    <property type="term" value="F:quinone binding"/>
    <property type="evidence" value="ECO:0007669"/>
    <property type="project" value="UniProtKB-KW"/>
</dbReference>
<feature type="transmembrane region" description="Helical" evidence="5">
    <location>
        <begin position="450"/>
        <end position="470"/>
    </location>
</feature>
<keyword evidence="3 5" id="KW-1133">Transmembrane helix</keyword>
<keyword evidence="5" id="KW-0813">Transport</keyword>
<dbReference type="Proteomes" id="UP000460298">
    <property type="component" value="Unassembled WGS sequence"/>
</dbReference>
<proteinExistence type="inferred from homology"/>
<organism evidence="8 9">
    <name type="scientific">Leptonema illini</name>
    <dbReference type="NCBI Taxonomy" id="183"/>
    <lineage>
        <taxon>Bacteria</taxon>
        <taxon>Pseudomonadati</taxon>
        <taxon>Spirochaetota</taxon>
        <taxon>Spirochaetia</taxon>
        <taxon>Leptospirales</taxon>
        <taxon>Leptospiraceae</taxon>
        <taxon>Leptonema</taxon>
    </lineage>
</organism>
<accession>A0A833GZ88</accession>
<dbReference type="InterPro" id="IPR010096">
    <property type="entry name" value="NADH-Q_OxRdtase_suN/2"/>
</dbReference>
<evidence type="ECO:0000256" key="6">
    <source>
        <dbReference type="RuleBase" id="RU000320"/>
    </source>
</evidence>
<feature type="transmembrane region" description="Helical" evidence="5">
    <location>
        <begin position="300"/>
        <end position="319"/>
    </location>
</feature>
<dbReference type="GO" id="GO:0012505">
    <property type="term" value="C:endomembrane system"/>
    <property type="evidence" value="ECO:0007669"/>
    <property type="project" value="UniProtKB-SubCell"/>
</dbReference>
<dbReference type="AlphaFoldDB" id="A0A833GZ88"/>
<dbReference type="InterPro" id="IPR001750">
    <property type="entry name" value="ND/Mrp_TM"/>
</dbReference>
<keyword evidence="5" id="KW-0520">NAD</keyword>
<feature type="transmembrane region" description="Helical" evidence="5">
    <location>
        <begin position="409"/>
        <end position="429"/>
    </location>
</feature>
<keyword evidence="5" id="KW-1003">Cell membrane</keyword>
<feature type="transmembrane region" description="Helical" evidence="5">
    <location>
        <begin position="6"/>
        <end position="24"/>
    </location>
</feature>
<dbReference type="PRINTS" id="PR01434">
    <property type="entry name" value="NADHDHGNASE5"/>
</dbReference>
<comment type="caution">
    <text evidence="8">The sequence shown here is derived from an EMBL/GenBank/DDBJ whole genome shotgun (WGS) entry which is preliminary data.</text>
</comment>
<dbReference type="GO" id="GO:0042773">
    <property type="term" value="P:ATP synthesis coupled electron transport"/>
    <property type="evidence" value="ECO:0007669"/>
    <property type="project" value="InterPro"/>
</dbReference>
<comment type="subunit">
    <text evidence="5">NDH-1 is composed of 14 different subunits. Subunits NuoA, H, J, K, L, M, N constitute the membrane sector of the complex.</text>
</comment>
<dbReference type="NCBIfam" id="TIGR01770">
    <property type="entry name" value="NDH_I_N"/>
    <property type="match status" value="1"/>
</dbReference>
<keyword evidence="5" id="KW-0830">Ubiquinone</keyword>
<comment type="function">
    <text evidence="5">NDH-1 shuttles electrons from NADH, via FMN and iron-sulfur (Fe-S) centers, to quinones in the respiratory chain. The immediate electron acceptor for the enzyme in this species is believed to be ubiquinone. Couples the redox reaction to proton translocation (for every two electrons transferred, four hydrogen ions are translocated across the cytoplasmic membrane), and thus conserves the redox energy in a proton gradient.</text>
</comment>